<evidence type="ECO:0000313" key="8">
    <source>
        <dbReference type="Proteomes" id="UP001595776"/>
    </source>
</evidence>
<name>A0ABV8UBK6_9PROT</name>
<dbReference type="InterPro" id="IPR002513">
    <property type="entry name" value="Tn3_Tnp_DDE_dom"/>
</dbReference>
<dbReference type="InterPro" id="IPR025296">
    <property type="entry name" value="DUF4158"/>
</dbReference>
<comment type="similarity">
    <text evidence="1">Belongs to the transposase 7 family.</text>
</comment>
<dbReference type="RefSeq" id="WP_068145705.1">
    <property type="nucleotide sequence ID" value="NZ_JBHSCR010000007.1"/>
</dbReference>
<evidence type="ECO:0000256" key="2">
    <source>
        <dbReference type="ARBA" id="ARBA00022578"/>
    </source>
</evidence>
<sequence>MKQVWDDGELAENWNLKADEEILFKGKSAHAQLGIALQLKHYQAYGRFPKKTSDFALQIIRHVSDQLGIVSEGISSYDWEARSARRHRQEILKFLDIRRITARDRQQLITWLCNDVFSEGTEPNEAFDQACSYLLDRKLQCPSTKELDRLIRSAHNRFLQSVHRDISARLSGATREAIEVSLADPDVPIGFNGLKADPGRVSLDNILRTCSQLRFIRSLRLSTATFGGVSAKFLKRLKQMASNDTAWDMKQRPIERRHSLCSIHYCFRGREITDGLIDLLLETIHKIDASAQRKVMKELMADFQKVYGKERLLFEIADAALTDPDGAVCDVVFPVANPEVLSNLVKEYKSSGPGYKKKVHTVLRASYGNHYRKMLPAILDVLEFRSNNAAHRPLLDALDWIKRMRADNRRFIQLDEGLPVDGVVPKKWHEVIIDHDATNGPRINRINYEICALQTLRERIRCKEIWVVGADRYRNPDEDLPGDFEDRRPDYYGLLDQPMDAGEFIARVKKDMDRTLFELNAGMPRNKKVSLRTNHKNRICLSPLEPQPEAQGIAPIKAELAKRWPMTGLLDVLKEADLRIGFSDLFQTSGNREILDRETIQRRLLLCLYAMGTNAGLKRISAGPHGVSYKELLHIRRRFIGKDALRNAIGQIANAVFAVRNPEIWGEGTTSCASDSKKFGAWDQNLMTEWHIRYGGRGVMIYWHVEKKSTCIYSQLKRCSSSEVASMIEGVLKHCTDMDVDRQYVDSHGQSEVAFAFCHMLGFDLLPRLKAISRQKLYLPDPGKRQNYGNLEPILTRPIDWRLIEQQYDEIVKFAAAMKLGTADPEAILRRFTRSNVQHPTYKALTELGKAIKTIFLARYLGSEELRREIHEGLNVVENWNSANSFIFFGKGGEVATNRLEEQELSVLSLHLLQICLVYVNTLMMQRVLADPSWSRTLTTEDRRAITPLIYGHINPYGIFDLDMSKRLDLDFKVLT</sequence>
<dbReference type="Pfam" id="PF13700">
    <property type="entry name" value="DUF4158"/>
    <property type="match status" value="1"/>
</dbReference>
<dbReference type="EMBL" id="JBHSCR010000007">
    <property type="protein sequence ID" value="MFC4348312.1"/>
    <property type="molecule type" value="Genomic_DNA"/>
</dbReference>
<protein>
    <submittedName>
        <fullName evidence="7">Tn3 family transposase</fullName>
    </submittedName>
</protein>
<evidence type="ECO:0000259" key="5">
    <source>
        <dbReference type="Pfam" id="PF01526"/>
    </source>
</evidence>
<keyword evidence="2" id="KW-0815">Transposition</keyword>
<evidence type="ECO:0000256" key="4">
    <source>
        <dbReference type="ARBA" id="ARBA00023172"/>
    </source>
</evidence>
<organism evidence="7 8">
    <name type="scientific">Kordiimonas lipolytica</name>
    <dbReference type="NCBI Taxonomy" id="1662421"/>
    <lineage>
        <taxon>Bacteria</taxon>
        <taxon>Pseudomonadati</taxon>
        <taxon>Pseudomonadota</taxon>
        <taxon>Alphaproteobacteria</taxon>
        <taxon>Kordiimonadales</taxon>
        <taxon>Kordiimonadaceae</taxon>
        <taxon>Kordiimonas</taxon>
    </lineage>
</organism>
<evidence type="ECO:0000313" key="7">
    <source>
        <dbReference type="EMBL" id="MFC4348312.1"/>
    </source>
</evidence>
<dbReference type="NCBIfam" id="NF033527">
    <property type="entry name" value="transpos_Tn3"/>
    <property type="match status" value="1"/>
</dbReference>
<feature type="domain" description="Tn3 transposase DDE" evidence="5">
    <location>
        <begin position="571"/>
        <end position="960"/>
    </location>
</feature>
<keyword evidence="8" id="KW-1185">Reference proteome</keyword>
<gene>
    <name evidence="7" type="ORF">ACFO5Q_10685</name>
</gene>
<accession>A0ABV8UBK6</accession>
<dbReference type="InterPro" id="IPR047653">
    <property type="entry name" value="Tn3-like_transpos"/>
</dbReference>
<evidence type="ECO:0000259" key="6">
    <source>
        <dbReference type="Pfam" id="PF13700"/>
    </source>
</evidence>
<proteinExistence type="inferred from homology"/>
<feature type="domain" description="DUF4158" evidence="6">
    <location>
        <begin position="6"/>
        <end position="154"/>
    </location>
</feature>
<dbReference type="Proteomes" id="UP001595776">
    <property type="component" value="Unassembled WGS sequence"/>
</dbReference>
<keyword evidence="4" id="KW-0233">DNA recombination</keyword>
<evidence type="ECO:0000256" key="3">
    <source>
        <dbReference type="ARBA" id="ARBA00023125"/>
    </source>
</evidence>
<dbReference type="Pfam" id="PF01526">
    <property type="entry name" value="DDE_Tnp_Tn3"/>
    <property type="match status" value="1"/>
</dbReference>
<reference evidence="8" key="1">
    <citation type="journal article" date="2019" name="Int. J. Syst. Evol. Microbiol.">
        <title>The Global Catalogue of Microorganisms (GCM) 10K type strain sequencing project: providing services to taxonomists for standard genome sequencing and annotation.</title>
        <authorList>
            <consortium name="The Broad Institute Genomics Platform"/>
            <consortium name="The Broad Institute Genome Sequencing Center for Infectious Disease"/>
            <person name="Wu L."/>
            <person name="Ma J."/>
        </authorList>
    </citation>
    <scope>NUCLEOTIDE SEQUENCE [LARGE SCALE GENOMIC DNA]</scope>
    <source>
        <strain evidence="8">CGMCC 1.15304</strain>
    </source>
</reference>
<evidence type="ECO:0000256" key="1">
    <source>
        <dbReference type="ARBA" id="ARBA00009402"/>
    </source>
</evidence>
<keyword evidence="3" id="KW-0238">DNA-binding</keyword>
<comment type="caution">
    <text evidence="7">The sequence shown here is derived from an EMBL/GenBank/DDBJ whole genome shotgun (WGS) entry which is preliminary data.</text>
</comment>